<protein>
    <submittedName>
        <fullName evidence="1">Acetamidase</fullName>
    </submittedName>
</protein>
<dbReference type="Proteomes" id="UP000306340">
    <property type="component" value="Unassembled WGS sequence"/>
</dbReference>
<evidence type="ECO:0000313" key="1">
    <source>
        <dbReference type="EMBL" id="TKA95151.1"/>
    </source>
</evidence>
<comment type="caution">
    <text evidence="1">The sequence shown here is derived from an EMBL/GenBank/DDBJ whole genome shotgun (WGS) entry which is preliminary data.</text>
</comment>
<evidence type="ECO:0000313" key="2">
    <source>
        <dbReference type="Proteomes" id="UP000306340"/>
    </source>
</evidence>
<dbReference type="SUPFAM" id="SSF141130">
    <property type="entry name" value="Acetamidase/Formamidase-like"/>
    <property type="match status" value="1"/>
</dbReference>
<dbReference type="GO" id="GO:0016811">
    <property type="term" value="F:hydrolase activity, acting on carbon-nitrogen (but not peptide) bonds, in linear amides"/>
    <property type="evidence" value="ECO:0007669"/>
    <property type="project" value="InterPro"/>
</dbReference>
<dbReference type="Gene3D" id="3.10.28.20">
    <property type="entry name" value="Acetamidase/Formamidase-like domains"/>
    <property type="match status" value="1"/>
</dbReference>
<dbReference type="InterPro" id="IPR004304">
    <property type="entry name" value="FmdA_AmdA"/>
</dbReference>
<dbReference type="RefSeq" id="WP_136793845.1">
    <property type="nucleotide sequence ID" value="NZ_SWAU01000222.1"/>
</dbReference>
<dbReference type="Gene3D" id="2.60.120.580">
    <property type="entry name" value="Acetamidase/Formamidase-like domains"/>
    <property type="match status" value="2"/>
</dbReference>
<sequence>MCKACNYTIHGAQHHFGWDNSLTPAERVEPGSTILFHCHDSSAGQLGPQSTVADVAALDFGKINPVSGPIYIEGAEPGDAVKVTLESFAPQAQGGKGWGWTANIPGFGLLADQFTEAALINWSFDPSSMAPALWSREGRVPLKPFTGTIGNALAEPGLHSVVPPRRVGGNLDIRDLSAGSTLWLPVEVAGALFSVGDTHAAQGDGEVCGTAIESPMDVVLTLDLVKGANLKTPRFQTSGPVTRHLDAKGYEVTTGIGPDLMQASREAVANMVDHLCATRGMAAVEAYMLVSTCGDLRISEIVDMPNWVVSFYFPRCVFE</sequence>
<reference evidence="1 2" key="1">
    <citation type="submission" date="2019-04" db="EMBL/GenBank/DDBJ databases">
        <title>Crypto-aerobic microbial life in anoxic (sulfidic) marine sediments.</title>
        <authorList>
            <person name="Bhattacharya S."/>
            <person name="Roy C."/>
            <person name="Mondal N."/>
            <person name="Sarkar J."/>
            <person name="Mandal S."/>
            <person name="Rameez M.J."/>
            <person name="Ghosh W."/>
        </authorList>
    </citation>
    <scope>NUCLEOTIDE SEQUENCE [LARGE SCALE GENOMIC DNA]</scope>
    <source>
        <strain evidence="1 2">SBBC</strain>
    </source>
</reference>
<dbReference type="EMBL" id="SWAU01000222">
    <property type="protein sequence ID" value="TKA95151.1"/>
    <property type="molecule type" value="Genomic_DNA"/>
</dbReference>
<gene>
    <name evidence="1" type="ORF">FAZ78_18370</name>
</gene>
<dbReference type="PANTHER" id="PTHR31891">
    <property type="entry name" value="FORMAMIDASE C869.04-RELATED"/>
    <property type="match status" value="1"/>
</dbReference>
<accession>A0A4U0YYU5</accession>
<dbReference type="Pfam" id="PF03069">
    <property type="entry name" value="FmdA_AmdA"/>
    <property type="match status" value="2"/>
</dbReference>
<name>A0A4U0YYU5_9RHOB</name>
<dbReference type="PANTHER" id="PTHR31891:SF1">
    <property type="entry name" value="FORMAMIDASE C869.04-RELATED"/>
    <property type="match status" value="1"/>
</dbReference>
<proteinExistence type="predicted"/>
<organism evidence="1 2">
    <name type="scientific">Cereibacter changlensis</name>
    <dbReference type="NCBI Taxonomy" id="402884"/>
    <lineage>
        <taxon>Bacteria</taxon>
        <taxon>Pseudomonadati</taxon>
        <taxon>Pseudomonadota</taxon>
        <taxon>Alphaproteobacteria</taxon>
        <taxon>Rhodobacterales</taxon>
        <taxon>Paracoccaceae</taxon>
        <taxon>Cereibacter</taxon>
    </lineage>
</organism>
<dbReference type="AlphaFoldDB" id="A0A4U0YYU5"/>